<dbReference type="PANTHER" id="PTHR22930">
    <property type="match status" value="1"/>
</dbReference>
<feature type="domain" description="DDE Tnp4" evidence="8">
    <location>
        <begin position="2"/>
        <end position="131"/>
    </location>
</feature>
<name>A0A087SZD6_STEMI</name>
<protein>
    <recommendedName>
        <fullName evidence="8">DDE Tnp4 domain-containing protein</fullName>
    </recommendedName>
</protein>
<evidence type="ECO:0000313" key="10">
    <source>
        <dbReference type="Proteomes" id="UP000054359"/>
    </source>
</evidence>
<evidence type="ECO:0000259" key="8">
    <source>
        <dbReference type="Pfam" id="PF13359"/>
    </source>
</evidence>
<evidence type="ECO:0000256" key="7">
    <source>
        <dbReference type="ARBA" id="ARBA00023242"/>
    </source>
</evidence>
<evidence type="ECO:0000256" key="3">
    <source>
        <dbReference type="ARBA" id="ARBA00006958"/>
    </source>
</evidence>
<keyword evidence="4" id="KW-0540">Nuclease</keyword>
<keyword evidence="10" id="KW-1185">Reference proteome</keyword>
<dbReference type="STRING" id="407821.A0A087SZD6"/>
<evidence type="ECO:0000256" key="1">
    <source>
        <dbReference type="ARBA" id="ARBA00001968"/>
    </source>
</evidence>
<dbReference type="AlphaFoldDB" id="A0A087SZD6"/>
<feature type="non-terminal residue" evidence="9">
    <location>
        <position position="190"/>
    </location>
</feature>
<reference evidence="9 10" key="1">
    <citation type="submission" date="2013-11" db="EMBL/GenBank/DDBJ databases">
        <title>Genome sequencing of Stegodyphus mimosarum.</title>
        <authorList>
            <person name="Bechsgaard J."/>
        </authorList>
    </citation>
    <scope>NUCLEOTIDE SEQUENCE [LARGE SCALE GENOMIC DNA]</scope>
</reference>
<dbReference type="EMBL" id="KK112659">
    <property type="protein sequence ID" value="KFM58225.1"/>
    <property type="molecule type" value="Genomic_DNA"/>
</dbReference>
<evidence type="ECO:0000256" key="2">
    <source>
        <dbReference type="ARBA" id="ARBA00004123"/>
    </source>
</evidence>
<dbReference type="GO" id="GO:0016787">
    <property type="term" value="F:hydrolase activity"/>
    <property type="evidence" value="ECO:0007669"/>
    <property type="project" value="UniProtKB-KW"/>
</dbReference>
<dbReference type="InterPro" id="IPR027806">
    <property type="entry name" value="HARBI1_dom"/>
</dbReference>
<dbReference type="PANTHER" id="PTHR22930:SF269">
    <property type="entry name" value="NUCLEASE HARBI1-LIKE PROTEIN"/>
    <property type="match status" value="1"/>
</dbReference>
<dbReference type="OMA" id="DSACEYV"/>
<evidence type="ECO:0000256" key="4">
    <source>
        <dbReference type="ARBA" id="ARBA00022722"/>
    </source>
</evidence>
<dbReference type="GO" id="GO:0046872">
    <property type="term" value="F:metal ion binding"/>
    <property type="evidence" value="ECO:0007669"/>
    <property type="project" value="UniProtKB-KW"/>
</dbReference>
<comment type="similarity">
    <text evidence="3">Belongs to the HARBI1 family.</text>
</comment>
<organism evidence="9 10">
    <name type="scientific">Stegodyphus mimosarum</name>
    <name type="common">African social velvet spider</name>
    <dbReference type="NCBI Taxonomy" id="407821"/>
    <lineage>
        <taxon>Eukaryota</taxon>
        <taxon>Metazoa</taxon>
        <taxon>Ecdysozoa</taxon>
        <taxon>Arthropoda</taxon>
        <taxon>Chelicerata</taxon>
        <taxon>Arachnida</taxon>
        <taxon>Araneae</taxon>
        <taxon>Araneomorphae</taxon>
        <taxon>Entelegynae</taxon>
        <taxon>Eresoidea</taxon>
        <taxon>Eresidae</taxon>
        <taxon>Stegodyphus</taxon>
    </lineage>
</organism>
<dbReference type="OrthoDB" id="6435687at2759"/>
<dbReference type="Proteomes" id="UP000054359">
    <property type="component" value="Unassembled WGS sequence"/>
</dbReference>
<accession>A0A087SZD6</accession>
<evidence type="ECO:0000313" key="9">
    <source>
        <dbReference type="EMBL" id="KFM58225.1"/>
    </source>
</evidence>
<evidence type="ECO:0000256" key="6">
    <source>
        <dbReference type="ARBA" id="ARBA00022801"/>
    </source>
</evidence>
<keyword evidence="5" id="KW-0479">Metal-binding</keyword>
<dbReference type="GO" id="GO:0004518">
    <property type="term" value="F:nuclease activity"/>
    <property type="evidence" value="ECO:0007669"/>
    <property type="project" value="UniProtKB-KW"/>
</dbReference>
<keyword evidence="7" id="KW-0539">Nucleus</keyword>
<dbReference type="GO" id="GO:0005634">
    <property type="term" value="C:nucleus"/>
    <property type="evidence" value="ECO:0007669"/>
    <property type="project" value="UniProtKB-SubCell"/>
</dbReference>
<keyword evidence="6" id="KW-0378">Hydrolase</keyword>
<evidence type="ECO:0000256" key="5">
    <source>
        <dbReference type="ARBA" id="ARBA00022723"/>
    </source>
</evidence>
<gene>
    <name evidence="9" type="ORF">X975_05914</name>
</gene>
<comment type="subcellular location">
    <subcellularLocation>
        <location evidence="2">Nucleus</location>
    </subcellularLocation>
</comment>
<proteinExistence type="inferred from homology"/>
<comment type="cofactor">
    <cofactor evidence="1">
        <name>a divalent metal cation</name>
        <dbReference type="ChEBI" id="CHEBI:60240"/>
    </cofactor>
</comment>
<sequence length="190" mass="21645">MVDANLKFIYVDVGINGRISDGDVWDKSKLKSLVESDQLFLPSPNTLPGTDINVPYADDAFPLTQHIMKPYPGRHLTIEKRIFNYRLSRARRIVENAFGILAARFRLLGTMILTSPQKAQYFVLAACCLHNLLRSKKETKNLYTPEHSLDAEDLENNCIRKETWNDSTSKFISLQRSARNGTQEAKDVID</sequence>
<dbReference type="Pfam" id="PF13359">
    <property type="entry name" value="DDE_Tnp_4"/>
    <property type="match status" value="1"/>
</dbReference>
<dbReference type="InterPro" id="IPR045249">
    <property type="entry name" value="HARBI1-like"/>
</dbReference>